<name>A0A210R4B4_MIZYE</name>
<keyword evidence="3" id="KW-0633">Potassium transport</keyword>
<sequence>MQFVITPKLERRHLGDYLGDLTKLRRSPADFAPSPLSLLRGFEDTHRNEHTYVDDKGTSVSEDEGLELSSENISHPVDWEHNCAKEGCHRVKINVSGLQFETQLKTLNRLPNTLLGNPFLRERYWDFKRKEYFFDRHRPSFQAILYFYQSGGRLKRPYEVPLDVFIEELKFFGFDKDMMDEYKQSEGCILKKECPLPENKKLKAIWQLFEHPSSSIGARLMSVLSVGFILLSIGTFCMETVPEFASDTCVYTNINLTENNSSKQNKLPTVTINYGDHFFIMESVCVAWFIFELLMRFISCPSKRSFIKHILHWVDLVSVLPHLVFVGTYCLSGVCIDSHASNAVAVLRILRVTRVLKLGKHSEGLQILALTIANSFKELLTFVAFLAFGVVIFSAAMFHSERFVEGTHFESIPGTFWWSVVSMTTVGYGDMFPQGTAGKIVGTFTVIGGILTIALPVPIVVTNFNCLYNSYKSRASMY</sequence>
<evidence type="ECO:0000256" key="8">
    <source>
        <dbReference type="ARBA" id="ARBA00022989"/>
    </source>
</evidence>
<dbReference type="PANTHER" id="PTHR11537">
    <property type="entry name" value="VOLTAGE-GATED POTASSIUM CHANNEL"/>
    <property type="match status" value="1"/>
</dbReference>
<dbReference type="InterPro" id="IPR011333">
    <property type="entry name" value="SKP1/BTB/POZ_sf"/>
</dbReference>
<dbReference type="InterPro" id="IPR028325">
    <property type="entry name" value="VG_K_chnl"/>
</dbReference>
<keyword evidence="5" id="KW-0631">Potassium channel</keyword>
<dbReference type="SUPFAM" id="SSF54695">
    <property type="entry name" value="POZ domain"/>
    <property type="match status" value="1"/>
</dbReference>
<dbReference type="GO" id="GO:0005251">
    <property type="term" value="F:delayed rectifier potassium channel activity"/>
    <property type="evidence" value="ECO:0007669"/>
    <property type="project" value="TreeGrafter"/>
</dbReference>
<comment type="subcellular location">
    <subcellularLocation>
        <location evidence="1">Membrane</location>
        <topology evidence="1">Multi-pass membrane protein</topology>
    </subcellularLocation>
</comment>
<dbReference type="FunFam" id="1.10.287.70:FF:000002">
    <property type="entry name" value="Potassium voltage-gated channel subfamily a member"/>
    <property type="match status" value="1"/>
</dbReference>
<dbReference type="InterPro" id="IPR000210">
    <property type="entry name" value="BTB/POZ_dom"/>
</dbReference>
<protein>
    <submittedName>
        <fullName evidence="14">Potassium voltage-gated channel subfamily A member 1</fullName>
    </submittedName>
</protein>
<evidence type="ECO:0000256" key="4">
    <source>
        <dbReference type="ARBA" id="ARBA00022692"/>
    </source>
</evidence>
<evidence type="ECO:0000256" key="9">
    <source>
        <dbReference type="ARBA" id="ARBA00023065"/>
    </source>
</evidence>
<accession>A0A210R4B4</accession>
<dbReference type="GO" id="GO:0008076">
    <property type="term" value="C:voltage-gated potassium channel complex"/>
    <property type="evidence" value="ECO:0007669"/>
    <property type="project" value="InterPro"/>
</dbReference>
<evidence type="ECO:0000256" key="10">
    <source>
        <dbReference type="ARBA" id="ARBA00023136"/>
    </source>
</evidence>
<evidence type="ECO:0000256" key="2">
    <source>
        <dbReference type="ARBA" id="ARBA00022448"/>
    </source>
</evidence>
<evidence type="ECO:0000256" key="12">
    <source>
        <dbReference type="SAM" id="Phobius"/>
    </source>
</evidence>
<keyword evidence="7" id="KW-0630">Potassium</keyword>
<evidence type="ECO:0000256" key="7">
    <source>
        <dbReference type="ARBA" id="ARBA00022958"/>
    </source>
</evidence>
<keyword evidence="6" id="KW-0851">Voltage-gated channel</keyword>
<dbReference type="Gene3D" id="1.20.120.350">
    <property type="entry name" value="Voltage-gated potassium channels. Chain C"/>
    <property type="match status" value="1"/>
</dbReference>
<evidence type="ECO:0000259" key="13">
    <source>
        <dbReference type="SMART" id="SM00225"/>
    </source>
</evidence>
<keyword evidence="9" id="KW-0406">Ion transport</keyword>
<dbReference type="STRING" id="6573.A0A210R4B4"/>
<evidence type="ECO:0000256" key="6">
    <source>
        <dbReference type="ARBA" id="ARBA00022882"/>
    </source>
</evidence>
<dbReference type="PRINTS" id="PR00169">
    <property type="entry name" value="KCHANNEL"/>
</dbReference>
<dbReference type="InterPro" id="IPR003131">
    <property type="entry name" value="T1-type_BTB"/>
</dbReference>
<dbReference type="PANTHER" id="PTHR11537:SF155">
    <property type="entry name" value="POTASSIUM VOLTAGE-GATED CHANNEL SUBFAMILY A MEMBER 7"/>
    <property type="match status" value="1"/>
</dbReference>
<organism evidence="14 15">
    <name type="scientific">Mizuhopecten yessoensis</name>
    <name type="common">Japanese scallop</name>
    <name type="synonym">Patinopecten yessoensis</name>
    <dbReference type="NCBI Taxonomy" id="6573"/>
    <lineage>
        <taxon>Eukaryota</taxon>
        <taxon>Metazoa</taxon>
        <taxon>Spiralia</taxon>
        <taxon>Lophotrochozoa</taxon>
        <taxon>Mollusca</taxon>
        <taxon>Bivalvia</taxon>
        <taxon>Autobranchia</taxon>
        <taxon>Pteriomorphia</taxon>
        <taxon>Pectinida</taxon>
        <taxon>Pectinoidea</taxon>
        <taxon>Pectinidae</taxon>
        <taxon>Mizuhopecten</taxon>
    </lineage>
</organism>
<keyword evidence="10 12" id="KW-0472">Membrane</keyword>
<dbReference type="OrthoDB" id="415460at2759"/>
<dbReference type="Pfam" id="PF02214">
    <property type="entry name" value="BTB_2"/>
    <property type="match status" value="1"/>
</dbReference>
<dbReference type="InterPro" id="IPR003972">
    <property type="entry name" value="K_chnl_volt-dep_Kv1"/>
</dbReference>
<evidence type="ECO:0000256" key="1">
    <source>
        <dbReference type="ARBA" id="ARBA00004141"/>
    </source>
</evidence>
<dbReference type="Gene3D" id="3.30.710.10">
    <property type="entry name" value="Potassium Channel Kv1.1, Chain A"/>
    <property type="match status" value="1"/>
</dbReference>
<keyword evidence="15" id="KW-1185">Reference proteome</keyword>
<evidence type="ECO:0000256" key="5">
    <source>
        <dbReference type="ARBA" id="ARBA00022826"/>
    </source>
</evidence>
<dbReference type="PRINTS" id="PR01496">
    <property type="entry name" value="SHAKERCHANEL"/>
</dbReference>
<comment type="caution">
    <text evidence="14">The sequence shown here is derived from an EMBL/GenBank/DDBJ whole genome shotgun (WGS) entry which is preliminary data.</text>
</comment>
<dbReference type="SMART" id="SM00225">
    <property type="entry name" value="BTB"/>
    <property type="match status" value="1"/>
</dbReference>
<dbReference type="EMBL" id="NEDP02000459">
    <property type="protein sequence ID" value="OWF55857.1"/>
    <property type="molecule type" value="Genomic_DNA"/>
</dbReference>
<dbReference type="Pfam" id="PF00520">
    <property type="entry name" value="Ion_trans"/>
    <property type="match status" value="1"/>
</dbReference>
<proteinExistence type="predicted"/>
<feature type="transmembrane region" description="Helical" evidence="12">
    <location>
        <begin position="440"/>
        <end position="468"/>
    </location>
</feature>
<feature type="transmembrane region" description="Helical" evidence="12">
    <location>
        <begin position="216"/>
        <end position="236"/>
    </location>
</feature>
<keyword evidence="8 12" id="KW-1133">Transmembrane helix</keyword>
<feature type="transmembrane region" description="Helical" evidence="12">
    <location>
        <begin position="278"/>
        <end position="298"/>
    </location>
</feature>
<evidence type="ECO:0000313" key="14">
    <source>
        <dbReference type="EMBL" id="OWF55857.1"/>
    </source>
</evidence>
<dbReference type="GO" id="GO:0001508">
    <property type="term" value="P:action potential"/>
    <property type="evidence" value="ECO:0007669"/>
    <property type="project" value="TreeGrafter"/>
</dbReference>
<evidence type="ECO:0000256" key="3">
    <source>
        <dbReference type="ARBA" id="ARBA00022538"/>
    </source>
</evidence>
<dbReference type="InterPro" id="IPR005821">
    <property type="entry name" value="Ion_trans_dom"/>
</dbReference>
<dbReference type="Proteomes" id="UP000242188">
    <property type="component" value="Unassembled WGS sequence"/>
</dbReference>
<dbReference type="GO" id="GO:0051260">
    <property type="term" value="P:protein homooligomerization"/>
    <property type="evidence" value="ECO:0007669"/>
    <property type="project" value="InterPro"/>
</dbReference>
<dbReference type="AlphaFoldDB" id="A0A210R4B4"/>
<reference evidence="14 15" key="1">
    <citation type="journal article" date="2017" name="Nat. Ecol. Evol.">
        <title>Scallop genome provides insights into evolution of bilaterian karyotype and development.</title>
        <authorList>
            <person name="Wang S."/>
            <person name="Zhang J."/>
            <person name="Jiao W."/>
            <person name="Li J."/>
            <person name="Xun X."/>
            <person name="Sun Y."/>
            <person name="Guo X."/>
            <person name="Huan P."/>
            <person name="Dong B."/>
            <person name="Zhang L."/>
            <person name="Hu X."/>
            <person name="Sun X."/>
            <person name="Wang J."/>
            <person name="Zhao C."/>
            <person name="Wang Y."/>
            <person name="Wang D."/>
            <person name="Huang X."/>
            <person name="Wang R."/>
            <person name="Lv J."/>
            <person name="Li Y."/>
            <person name="Zhang Z."/>
            <person name="Liu B."/>
            <person name="Lu W."/>
            <person name="Hui Y."/>
            <person name="Liang J."/>
            <person name="Zhou Z."/>
            <person name="Hou R."/>
            <person name="Li X."/>
            <person name="Liu Y."/>
            <person name="Li H."/>
            <person name="Ning X."/>
            <person name="Lin Y."/>
            <person name="Zhao L."/>
            <person name="Xing Q."/>
            <person name="Dou J."/>
            <person name="Li Y."/>
            <person name="Mao J."/>
            <person name="Guo H."/>
            <person name="Dou H."/>
            <person name="Li T."/>
            <person name="Mu C."/>
            <person name="Jiang W."/>
            <person name="Fu Q."/>
            <person name="Fu X."/>
            <person name="Miao Y."/>
            <person name="Liu J."/>
            <person name="Yu Q."/>
            <person name="Li R."/>
            <person name="Liao H."/>
            <person name="Li X."/>
            <person name="Kong Y."/>
            <person name="Jiang Z."/>
            <person name="Chourrout D."/>
            <person name="Li R."/>
            <person name="Bao Z."/>
        </authorList>
    </citation>
    <scope>NUCLEOTIDE SEQUENCE [LARGE SCALE GENOMIC DNA]</scope>
    <source>
        <strain evidence="14 15">PY_sf001</strain>
    </source>
</reference>
<keyword evidence="11" id="KW-0407">Ion channel</keyword>
<feature type="domain" description="BTB" evidence="13">
    <location>
        <begin position="89"/>
        <end position="189"/>
    </location>
</feature>
<gene>
    <name evidence="14" type="ORF">KP79_PYT11637</name>
</gene>
<dbReference type="InterPro" id="IPR027359">
    <property type="entry name" value="Volt_channel_dom_sf"/>
</dbReference>
<dbReference type="SUPFAM" id="SSF81324">
    <property type="entry name" value="Voltage-gated potassium channels"/>
    <property type="match status" value="1"/>
</dbReference>
<dbReference type="InterPro" id="IPR003968">
    <property type="entry name" value="K_chnl_volt-dep_Kv"/>
</dbReference>
<evidence type="ECO:0000313" key="15">
    <source>
        <dbReference type="Proteomes" id="UP000242188"/>
    </source>
</evidence>
<feature type="transmembrane region" description="Helical" evidence="12">
    <location>
        <begin position="379"/>
        <end position="399"/>
    </location>
</feature>
<evidence type="ECO:0000256" key="11">
    <source>
        <dbReference type="ARBA" id="ARBA00023303"/>
    </source>
</evidence>
<dbReference type="PRINTS" id="PR01491">
    <property type="entry name" value="KVCHANNEL"/>
</dbReference>
<keyword evidence="2" id="KW-0813">Transport</keyword>
<dbReference type="FunFam" id="3.30.710.10:FF:000053">
    <property type="entry name" value="potassium voltage-gated channel subfamily A member 4"/>
    <property type="match status" value="1"/>
</dbReference>
<keyword evidence="4 12" id="KW-0812">Transmembrane</keyword>
<dbReference type="Gene3D" id="1.10.287.70">
    <property type="match status" value="1"/>
</dbReference>